<feature type="compositionally biased region" description="Polar residues" evidence="1">
    <location>
        <begin position="454"/>
        <end position="463"/>
    </location>
</feature>
<feature type="compositionally biased region" description="Basic and acidic residues" evidence="1">
    <location>
        <begin position="464"/>
        <end position="476"/>
    </location>
</feature>
<feature type="compositionally biased region" description="Polar residues" evidence="1">
    <location>
        <begin position="834"/>
        <end position="853"/>
    </location>
</feature>
<feature type="compositionally biased region" description="Polar residues" evidence="1">
    <location>
        <begin position="172"/>
        <end position="182"/>
    </location>
</feature>
<keyword evidence="2" id="KW-1133">Transmembrane helix</keyword>
<evidence type="ECO:0000313" key="4">
    <source>
        <dbReference type="Proteomes" id="UP001329825"/>
    </source>
</evidence>
<proteinExistence type="predicted"/>
<feature type="region of interest" description="Disordered" evidence="1">
    <location>
        <begin position="454"/>
        <end position="540"/>
    </location>
</feature>
<feature type="region of interest" description="Disordered" evidence="1">
    <location>
        <begin position="62"/>
        <end position="111"/>
    </location>
</feature>
<feature type="compositionally biased region" description="Basic residues" evidence="1">
    <location>
        <begin position="334"/>
        <end position="356"/>
    </location>
</feature>
<feature type="compositionally biased region" description="Polar residues" evidence="1">
    <location>
        <begin position="375"/>
        <end position="385"/>
    </location>
</feature>
<dbReference type="RefSeq" id="XP_062795396.1">
    <property type="nucleotide sequence ID" value="XM_062939345.1"/>
</dbReference>
<feature type="compositionally biased region" description="Low complexity" evidence="1">
    <location>
        <begin position="392"/>
        <end position="410"/>
    </location>
</feature>
<keyword evidence="2" id="KW-0812">Transmembrane</keyword>
<dbReference type="EMBL" id="CP141891">
    <property type="protein sequence ID" value="WRT70657.1"/>
    <property type="molecule type" value="Genomic_DNA"/>
</dbReference>
<evidence type="ECO:0000313" key="3">
    <source>
        <dbReference type="EMBL" id="WRT70657.1"/>
    </source>
</evidence>
<sequence length="1178" mass="126540">MCEQIPSVTLWGTTQLTSTITTSTILTSSISQSTRLVTSQVITKAVFTSLVPQQTLFYPCSDLSSAQSPGPSAGAISSTQRGSQQPKASDANGGEGSIDPNATGQFTGSLPLNTRLSQTSSQLQSRSLSLISPSRTAAPSVPTPSASASGSTSPPVISSLAPSATAGEGTGENAQSQNRTSSQAGTIAGAVVGSICALILLIMIGLCIQRRRTRTNSGSRRNDWSEKSLPQSDVGNDYWERRFREIESANSSRGLSDGLGSGSASRLQHQPHTVGGVSDERKKGDWDSQTSRKLRLTLDLGSKDLESRPPSRLSMISSFFGGRITPTPNFMPSPHHRAGSHARSHAHSHSHSRKPSTARGSTFSFNPFKKIKYTPNHSRSISSPWVQEDSRSITSPNYSYSSKSPGPNSSFEENRLVINHTQKSRLNQNQNQNQSQNQIQNGKRLSQSTFGNKISAFNQPSSASREREEYQYDNESKLNINTDLSRSMDNSVLPTSKSTSTQDPPVTGNTFGGSSSNGIVAATTQSEGRVVESPTEEEIEERRNMEWIRHSTVLSDQGEGEETLDSTDEEQLKSKLGISEIDDLGGYPNTSVFSKALDNGLPSIAATKPFLGLGNGQGQYNPSIGNTPPQLGAIGNYTSLNSHLSSISTIQSLPPAGGGNGGTHLSGISTTTSSFIPFIPAPRGGHFSGISSIGSNSIPFVPMRGGHFSGLSTSPSTVLPRGYLSGLSSAHSFNNHNYNQKNTRPKSPDSMSIPSDIIIGSPTEKHLSHSHRRPGFSSLHRKESQSTVSTYSTHPVSPSSTHPSFGISRPTSETSEARTATYYRNSRRSLYPPSRSTSVKVKRTLSGQSSSVKDSIPPPLPFVQNRKSAFEDSEYDKSPPATSFLIPNNITRRSLKIQRESKGKHVPKIRLSQRALTPSLWIDEELLARFADAAETSESTMSDGVSTIKVNRRRSVSNPPPPPHAPSQVQDSSSGINEKMEANGSMVEVEKEDRAETTLISRFSGSTESTEKSVVSRKGSSASIVSHSRSSVISDDTSSRTLSGDSRSTSNTNTNSMFIPNTGEEAKPSDYDGLDMAMTTPLSTPTPTPIPRPAKLDKGKGRAITILSPHTPPNRLPLFSPPFPKPPTPPLPSWAETSTIAIPANLRWSIKERRKMIPTKAIEDKNALTPQPTSSTLK</sequence>
<dbReference type="Proteomes" id="UP001329825">
    <property type="component" value="Chromosome 11"/>
</dbReference>
<feature type="region of interest" description="Disordered" evidence="1">
    <location>
        <begin position="326"/>
        <end position="412"/>
    </location>
</feature>
<feature type="transmembrane region" description="Helical" evidence="2">
    <location>
        <begin position="187"/>
        <end position="208"/>
    </location>
</feature>
<feature type="region of interest" description="Disordered" evidence="1">
    <location>
        <begin position="249"/>
        <end position="290"/>
    </location>
</feature>
<feature type="compositionally biased region" description="Polar residues" evidence="1">
    <location>
        <begin position="809"/>
        <end position="824"/>
    </location>
</feature>
<feature type="region of interest" description="Disordered" evidence="1">
    <location>
        <begin position="735"/>
        <end position="860"/>
    </location>
</feature>
<feature type="region of interest" description="Disordered" evidence="1">
    <location>
        <begin position="953"/>
        <end position="1097"/>
    </location>
</feature>
<feature type="compositionally biased region" description="Low complexity" evidence="1">
    <location>
        <begin position="748"/>
        <end position="762"/>
    </location>
</feature>
<feature type="compositionally biased region" description="Polar residues" evidence="1">
    <location>
        <begin position="100"/>
        <end position="111"/>
    </location>
</feature>
<reference evidence="3 4" key="1">
    <citation type="submission" date="2024-01" db="EMBL/GenBank/DDBJ databases">
        <title>Comparative genomics of Cryptococcus and Kwoniella reveals pathogenesis evolution and contrasting modes of karyotype evolution via chromosome fusion or intercentromeric recombination.</title>
        <authorList>
            <person name="Coelho M.A."/>
            <person name="David-Palma M."/>
            <person name="Shea T."/>
            <person name="Bowers K."/>
            <person name="McGinley-Smith S."/>
            <person name="Mohammad A.W."/>
            <person name="Gnirke A."/>
            <person name="Yurkov A.M."/>
            <person name="Nowrousian M."/>
            <person name="Sun S."/>
            <person name="Cuomo C.A."/>
            <person name="Heitman J."/>
        </authorList>
    </citation>
    <scope>NUCLEOTIDE SEQUENCE [LARGE SCALE GENOMIC DNA]</scope>
    <source>
        <strain evidence="3">CBS 11374</strain>
    </source>
</reference>
<evidence type="ECO:0000256" key="1">
    <source>
        <dbReference type="SAM" id="MobiDB-lite"/>
    </source>
</evidence>
<feature type="compositionally biased region" description="Low complexity" evidence="1">
    <location>
        <begin position="251"/>
        <end position="267"/>
    </location>
</feature>
<feature type="compositionally biased region" description="Low complexity" evidence="1">
    <location>
        <begin position="64"/>
        <end position="78"/>
    </location>
</feature>
<feature type="compositionally biased region" description="Low complexity" evidence="1">
    <location>
        <begin position="507"/>
        <end position="518"/>
    </location>
</feature>
<feature type="compositionally biased region" description="Low complexity" evidence="1">
    <location>
        <begin position="123"/>
        <end position="155"/>
    </location>
</feature>
<organism evidence="3 4">
    <name type="scientific">Kwoniella shivajii</name>
    <dbReference type="NCBI Taxonomy" id="564305"/>
    <lineage>
        <taxon>Eukaryota</taxon>
        <taxon>Fungi</taxon>
        <taxon>Dikarya</taxon>
        <taxon>Basidiomycota</taxon>
        <taxon>Agaricomycotina</taxon>
        <taxon>Tremellomycetes</taxon>
        <taxon>Tremellales</taxon>
        <taxon>Cryptococcaceae</taxon>
        <taxon>Kwoniella</taxon>
    </lineage>
</organism>
<protein>
    <submittedName>
        <fullName evidence="3">Uncharacterized protein</fullName>
    </submittedName>
</protein>
<name>A0ABZ1D992_9TREE</name>
<feature type="compositionally biased region" description="Low complexity" evidence="1">
    <location>
        <begin position="786"/>
        <end position="804"/>
    </location>
</feature>
<feature type="compositionally biased region" description="Low complexity" evidence="1">
    <location>
        <begin position="1020"/>
        <end position="1041"/>
    </location>
</feature>
<accession>A0ABZ1D992</accession>
<feature type="compositionally biased region" description="Polar residues" evidence="1">
    <location>
        <begin position="967"/>
        <end position="976"/>
    </location>
</feature>
<evidence type="ECO:0000256" key="2">
    <source>
        <dbReference type="SAM" id="Phobius"/>
    </source>
</evidence>
<gene>
    <name evidence="3" type="ORF">IL334_007655</name>
</gene>
<feature type="region of interest" description="Disordered" evidence="1">
    <location>
        <begin position="123"/>
        <end position="182"/>
    </location>
</feature>
<keyword evidence="2" id="KW-0472">Membrane</keyword>
<dbReference type="GeneID" id="87959785"/>
<feature type="compositionally biased region" description="Polar residues" evidence="1">
    <location>
        <begin position="998"/>
        <end position="1008"/>
    </location>
</feature>
<keyword evidence="4" id="KW-1185">Reference proteome</keyword>
<feature type="compositionally biased region" description="Polar residues" evidence="1">
    <location>
        <begin position="477"/>
        <end position="504"/>
    </location>
</feature>